<dbReference type="OrthoDB" id="5526466at2"/>
<proteinExistence type="predicted"/>
<dbReference type="PROSITE" id="PS51257">
    <property type="entry name" value="PROKAR_LIPOPROTEIN"/>
    <property type="match status" value="1"/>
</dbReference>
<keyword evidence="1" id="KW-0732">Signal</keyword>
<sequence length="177" mass="19541">MPYALQRISSLSLVGAVLLLVSIGAGGCDDAAPDRGSPSNPPSFRHDGTLTFLSAEGDSLTTIDIEIADTNAARAQGLMYRRSMRYDRGMLFVFDEPGTGGMWMRNTPLPLDMIFVDADEEVINIVERTTPFSEESVAPEAPRKYVIEVRAGFVERHNLDDTARITWRRLDSSDEEA</sequence>
<dbReference type="RefSeq" id="WP_098062509.1">
    <property type="nucleotide sequence ID" value="NZ_PDEP01000008.1"/>
</dbReference>
<feature type="signal peptide" evidence="1">
    <location>
        <begin position="1"/>
        <end position="27"/>
    </location>
</feature>
<comment type="caution">
    <text evidence="2">The sequence shown here is derived from an EMBL/GenBank/DDBJ whole genome shotgun (WGS) entry which is preliminary data.</text>
</comment>
<organism evidence="2 3">
    <name type="scientific">Longimonas halophila</name>
    <dbReference type="NCBI Taxonomy" id="1469170"/>
    <lineage>
        <taxon>Bacteria</taxon>
        <taxon>Pseudomonadati</taxon>
        <taxon>Rhodothermota</taxon>
        <taxon>Rhodothermia</taxon>
        <taxon>Rhodothermales</taxon>
        <taxon>Salisaetaceae</taxon>
        <taxon>Longimonas</taxon>
    </lineage>
</organism>
<dbReference type="EMBL" id="PDEP01000008">
    <property type="protein sequence ID" value="PEN06615.1"/>
    <property type="molecule type" value="Genomic_DNA"/>
</dbReference>
<dbReference type="Gene3D" id="2.60.120.1140">
    <property type="entry name" value="Protein of unknown function DUF192"/>
    <property type="match status" value="1"/>
</dbReference>
<dbReference type="PANTHER" id="PTHR37953:SF1">
    <property type="entry name" value="UPF0127 PROTEIN MJ1496"/>
    <property type="match status" value="1"/>
</dbReference>
<keyword evidence="3" id="KW-1185">Reference proteome</keyword>
<dbReference type="Pfam" id="PF02643">
    <property type="entry name" value="DUF192"/>
    <property type="match status" value="1"/>
</dbReference>
<dbReference type="InterPro" id="IPR038695">
    <property type="entry name" value="Saro_0823-like_sf"/>
</dbReference>
<accession>A0A2H3P6J2</accession>
<protein>
    <recommendedName>
        <fullName evidence="4">DUF192 domain-containing protein</fullName>
    </recommendedName>
</protein>
<dbReference type="Proteomes" id="UP000221024">
    <property type="component" value="Unassembled WGS sequence"/>
</dbReference>
<feature type="chain" id="PRO_5013931045" description="DUF192 domain-containing protein" evidence="1">
    <location>
        <begin position="28"/>
        <end position="177"/>
    </location>
</feature>
<reference evidence="2 3" key="1">
    <citation type="submission" date="2017-10" db="EMBL/GenBank/DDBJ databases">
        <title>Draft genome of Longimonas halophila.</title>
        <authorList>
            <person name="Goh K.M."/>
            <person name="Shamsir M.S."/>
            <person name="Lim S.W."/>
        </authorList>
    </citation>
    <scope>NUCLEOTIDE SEQUENCE [LARGE SCALE GENOMIC DNA]</scope>
    <source>
        <strain evidence="2 3">KCTC 42399</strain>
    </source>
</reference>
<dbReference type="AlphaFoldDB" id="A0A2H3P6J2"/>
<evidence type="ECO:0000313" key="3">
    <source>
        <dbReference type="Proteomes" id="UP000221024"/>
    </source>
</evidence>
<name>A0A2H3P6J2_9BACT</name>
<evidence type="ECO:0000256" key="1">
    <source>
        <dbReference type="SAM" id="SignalP"/>
    </source>
</evidence>
<dbReference type="InterPro" id="IPR003795">
    <property type="entry name" value="DUF192"/>
</dbReference>
<evidence type="ECO:0008006" key="4">
    <source>
        <dbReference type="Google" id="ProtNLM"/>
    </source>
</evidence>
<evidence type="ECO:0000313" key="2">
    <source>
        <dbReference type="EMBL" id="PEN06615.1"/>
    </source>
</evidence>
<dbReference type="PANTHER" id="PTHR37953">
    <property type="entry name" value="UPF0127 PROTEIN MJ1496"/>
    <property type="match status" value="1"/>
</dbReference>
<gene>
    <name evidence="2" type="ORF">CRI93_10080</name>
</gene>